<feature type="transmembrane region" description="Helical" evidence="1">
    <location>
        <begin position="151"/>
        <end position="169"/>
    </location>
</feature>
<keyword evidence="1" id="KW-1133">Transmembrane helix</keyword>
<evidence type="ECO:0000256" key="1">
    <source>
        <dbReference type="SAM" id="Phobius"/>
    </source>
</evidence>
<keyword evidence="1" id="KW-0472">Membrane</keyword>
<name>A0A0D5LVM0_MAREN</name>
<dbReference type="PATRIC" id="fig|1486262.3.peg.118"/>
<dbReference type="KEGG" id="mey:TM49_00565"/>
<proteinExistence type="predicted"/>
<evidence type="ECO:0000313" key="3">
    <source>
        <dbReference type="Proteomes" id="UP000032611"/>
    </source>
</evidence>
<dbReference type="PANTHER" id="PTHR41795">
    <property type="entry name" value="EXOPOLYSACCHARIDE SYNTHESIS PROTEIN"/>
    <property type="match status" value="1"/>
</dbReference>
<reference evidence="2 3" key="1">
    <citation type="journal article" date="2015" name="Genome Announc.">
        <title>Complete genome sequence of Martelella endophytica YC6887, which has antifungal activity associated with a halophyte.</title>
        <authorList>
            <person name="Khan A."/>
            <person name="Khan H."/>
            <person name="Chung E.J."/>
            <person name="Hossain M.T."/>
            <person name="Chung Y.R."/>
        </authorList>
    </citation>
    <scope>NUCLEOTIDE SEQUENCE [LARGE SCALE GENOMIC DNA]</scope>
    <source>
        <strain evidence="2">YC6887</strain>
    </source>
</reference>
<dbReference type="AlphaFoldDB" id="A0A0D5LVM0"/>
<feature type="transmembrane region" description="Helical" evidence="1">
    <location>
        <begin position="125"/>
        <end position="145"/>
    </location>
</feature>
<keyword evidence="1" id="KW-0812">Transmembrane</keyword>
<sequence>MAQGDKNDEHSLTGITREALKSADGQEVSVNDMMKTFGATSFVPLLILPALLVVSPLGGVPGLSSLFGIMIVLIAAQRVLGRDNIWLPGFIRNRSIGSDKAESAMKKILPVTRFVDRYSRQRLTFLFRPPLVRLLPLACVLAGAGMPLFEIVPFASAFLGAAVVLMAYSMLTRDGIFALLALFPIAGGLWFGQTVLF</sequence>
<protein>
    <submittedName>
        <fullName evidence="2">Exopolysaccharide synthesis protein</fullName>
    </submittedName>
</protein>
<feature type="transmembrane region" description="Helical" evidence="1">
    <location>
        <begin position="176"/>
        <end position="196"/>
    </location>
</feature>
<dbReference type="STRING" id="1486262.TM49_00565"/>
<keyword evidence="3" id="KW-1185">Reference proteome</keyword>
<dbReference type="Proteomes" id="UP000032611">
    <property type="component" value="Chromosome"/>
</dbReference>
<dbReference type="InterPro" id="IPR010331">
    <property type="entry name" value="ExoD"/>
</dbReference>
<dbReference type="EMBL" id="CP010803">
    <property type="protein sequence ID" value="AJY47822.1"/>
    <property type="molecule type" value="Genomic_DNA"/>
</dbReference>
<dbReference type="Pfam" id="PF06055">
    <property type="entry name" value="ExoD"/>
    <property type="match status" value="1"/>
</dbReference>
<organism evidence="2 3">
    <name type="scientific">Martelella endophytica</name>
    <dbReference type="NCBI Taxonomy" id="1486262"/>
    <lineage>
        <taxon>Bacteria</taxon>
        <taxon>Pseudomonadati</taxon>
        <taxon>Pseudomonadota</taxon>
        <taxon>Alphaproteobacteria</taxon>
        <taxon>Hyphomicrobiales</taxon>
        <taxon>Aurantimonadaceae</taxon>
        <taxon>Martelella</taxon>
    </lineage>
</organism>
<feature type="transmembrane region" description="Helical" evidence="1">
    <location>
        <begin position="60"/>
        <end position="80"/>
    </location>
</feature>
<accession>A0A0D5LVM0</accession>
<evidence type="ECO:0000313" key="2">
    <source>
        <dbReference type="EMBL" id="AJY47822.1"/>
    </source>
</evidence>
<gene>
    <name evidence="2" type="ORF">TM49_00565</name>
</gene>
<dbReference type="PIRSF" id="PIRSF033239">
    <property type="entry name" value="ExoD"/>
    <property type="match status" value="1"/>
</dbReference>
<dbReference type="HOGENOM" id="CLU_093444_1_0_5"/>
<dbReference type="PANTHER" id="PTHR41795:SF1">
    <property type="entry name" value="EXOPOLYSACCHARIDE SYNTHESIS PROTEIN"/>
    <property type="match status" value="1"/>
</dbReference>